<evidence type="ECO:0000256" key="1">
    <source>
        <dbReference type="ARBA" id="ARBA00009513"/>
    </source>
</evidence>
<dbReference type="Pfam" id="PF08782">
    <property type="entry name" value="c-SKI_SMAD_bind"/>
    <property type="match status" value="1"/>
</dbReference>
<dbReference type="CDD" id="cd21083">
    <property type="entry name" value="DHD_Ski"/>
    <property type="match status" value="1"/>
</dbReference>
<dbReference type="OrthoDB" id="3938623at2759"/>
<comment type="similarity">
    <text evidence="1">Belongs to the SKI family.</text>
</comment>
<gene>
    <name evidence="7" type="primary">SKI</name>
</gene>
<dbReference type="RefSeq" id="XP_035880996.1">
    <property type="nucleotide sequence ID" value="XM_036025103.1"/>
</dbReference>
<dbReference type="GO" id="GO:0000978">
    <property type="term" value="F:RNA polymerase II cis-regulatory region sequence-specific DNA binding"/>
    <property type="evidence" value="ECO:0007669"/>
    <property type="project" value="TreeGrafter"/>
</dbReference>
<keyword evidence="6" id="KW-1185">Reference proteome</keyword>
<protein>
    <recommendedName>
        <fullName evidence="2">Ski oncogene</fullName>
    </recommendedName>
    <alternativeName>
        <fullName evidence="3">Proto-oncogene c-Ski</fullName>
    </alternativeName>
</protein>
<dbReference type="GeneID" id="114497634"/>
<feature type="region of interest" description="Disordered" evidence="4">
    <location>
        <begin position="783"/>
        <end position="828"/>
    </location>
</feature>
<evidence type="ECO:0000256" key="2">
    <source>
        <dbReference type="ARBA" id="ARBA00022369"/>
    </source>
</evidence>
<feature type="compositionally biased region" description="Basic and acidic residues" evidence="4">
    <location>
        <begin position="449"/>
        <end position="462"/>
    </location>
</feature>
<dbReference type="GO" id="GO:0046332">
    <property type="term" value="F:SMAD binding"/>
    <property type="evidence" value="ECO:0007669"/>
    <property type="project" value="InterPro"/>
</dbReference>
<dbReference type="Gene3D" id="3.10.390.10">
    <property type="entry name" value="SAND domain-like"/>
    <property type="match status" value="1"/>
</dbReference>
<organism evidence="6 7">
    <name type="scientific">Phyllostomus discolor</name>
    <name type="common">pale spear-nosed bat</name>
    <dbReference type="NCBI Taxonomy" id="89673"/>
    <lineage>
        <taxon>Eukaryota</taxon>
        <taxon>Metazoa</taxon>
        <taxon>Chordata</taxon>
        <taxon>Craniata</taxon>
        <taxon>Vertebrata</taxon>
        <taxon>Euteleostomi</taxon>
        <taxon>Mammalia</taxon>
        <taxon>Eutheria</taxon>
        <taxon>Laurasiatheria</taxon>
        <taxon>Chiroptera</taxon>
        <taxon>Yangochiroptera</taxon>
        <taxon>Phyllostomidae</taxon>
        <taxon>Phyllostominae</taxon>
        <taxon>Phyllostomus</taxon>
    </lineage>
</organism>
<dbReference type="Pfam" id="PF02437">
    <property type="entry name" value="Ski_Sno_DHD"/>
    <property type="match status" value="1"/>
</dbReference>
<dbReference type="PANTHER" id="PTHR10005">
    <property type="entry name" value="SKI ONCOGENE-RELATED"/>
    <property type="match status" value="1"/>
</dbReference>
<feature type="compositionally biased region" description="Basic and acidic residues" evidence="4">
    <location>
        <begin position="287"/>
        <end position="301"/>
    </location>
</feature>
<feature type="compositionally biased region" description="Basic and acidic residues" evidence="4">
    <location>
        <begin position="793"/>
        <end position="811"/>
    </location>
</feature>
<dbReference type="GO" id="GO:0005737">
    <property type="term" value="C:cytoplasm"/>
    <property type="evidence" value="ECO:0007669"/>
    <property type="project" value="TreeGrafter"/>
</dbReference>
<dbReference type="InterPro" id="IPR014890">
    <property type="entry name" value="c-SKI_SMAD4-bd_dom"/>
</dbReference>
<proteinExistence type="inferred from homology"/>
<feature type="domain" description="c-SKI SMAD4-binding" evidence="5">
    <location>
        <begin position="678"/>
        <end position="773"/>
    </location>
</feature>
<sequence>MKRGLEFPHAAETALSCSNTGTSDTGTVDTGTSDTGTSDTGTSDTGTSDTGTSDTGTAGCRGLSTAAASAESGLGEQAAGAGGSQEAGAVLPGQAICWGPPEGPADLSLAAHFPRCASKRLPRQGAPAVASTLTSVVRERGRPRTEALGPREPPQGLQGLSLSSDFSVLRPSRWFAVVAGPRVGFWEPASAAVGREPSQPLRKRPQPERGPPAPPPPPPPPPPSGLPAGGSKSSRALGRPGSRACGGGRAEEPARAAGWARAGPGRPVADATRPASAAGTSRAGAARWEERGGGGAPREDGPAGPAPAPPLLPGPLASATAAIRASRRRHLPARPPRAPGPRALALALAARAGACPAPRARGARGGRAGGPGGGGRGVGRVDVAPGPGGGGLQRRDPFAPPAFPFAPPGEAEAAAVIGREPVAGGGRGRGRGRRRGARGGGGGRGGPGARERERPGESERTMEAAAGGRGGFQPHPGLQKTLEQFHLSSMSSLGGPAAFSARWAQEAYKKESVKEAGAATVPAPVPAAAEPPPVLHLPAIQPPPPVLPGPFFMPSDRSTERCETVLEGETISCFVVGGEKRLCLPQILNSVLRDFSLQQINSVCDELHIYCSRCTADQLEILKVMGILPFSAPSCGLITKTDAERLCNALLYGGAYPPPCKKELAASLALGLELSERSVRVYHECFGKCKGLLVPELYSSPSAACIQCLDCRLMYPPHKFVVHSHKALENRTCHWGFDSANWRAYILLSQDYTGKEEQARLGRCLDDVKEKFDYGNKYKRRVPRVSEPPVSMRKPDDPPSQHPTSSEKDKQSGWLRTLPGASSKGLGCAHPRQRLSAFRPWSPAVSTSDKELSSHLPALIRDSFYSYKSFETGVAPNVALAPPAQQKAVSSPPCATVVARGPSPLATCIQPRKRKLAADTPGASETPAPAGAPEDDKDSEAEVEVESREEFTSSLSSLSSPSFTSSSSAKDLSSPGVHAPPAPPAAPDAAAPADAPSGGLEAELEHLRQALEGGLDTKEAKEKFLHEVVRMRVKQEEKLSAALQAKRSLHQELEFLRVAKKEKLREATEAKRNLRKEIERLRAENEKKMKEANEARLRLKRELEQARQVRVCDKGCEAGRLRAKYSAQIEDLQVKLQHAEADREQLRADLLREREAREHLEKVVKELQEQLWPRPRPEAAGGGGESATELEP</sequence>
<dbReference type="Gene3D" id="3.10.260.20">
    <property type="entry name" value="Ski"/>
    <property type="match status" value="1"/>
</dbReference>
<feature type="compositionally biased region" description="Low complexity" evidence="4">
    <location>
        <begin position="408"/>
        <end position="422"/>
    </location>
</feature>
<dbReference type="InParanoid" id="A0A7E6DP90"/>
<feature type="region of interest" description="Disordered" evidence="4">
    <location>
        <begin position="190"/>
        <end position="478"/>
    </location>
</feature>
<dbReference type="InterPro" id="IPR037000">
    <property type="entry name" value="Ski_DNA-bd_sf"/>
</dbReference>
<dbReference type="GO" id="GO:0005634">
    <property type="term" value="C:nucleus"/>
    <property type="evidence" value="ECO:0007669"/>
    <property type="project" value="TreeGrafter"/>
</dbReference>
<dbReference type="GO" id="GO:0030512">
    <property type="term" value="P:negative regulation of transforming growth factor beta receptor signaling pathway"/>
    <property type="evidence" value="ECO:0007669"/>
    <property type="project" value="TreeGrafter"/>
</dbReference>
<feature type="region of interest" description="Disordered" evidence="4">
    <location>
        <begin position="909"/>
        <end position="1018"/>
    </location>
</feature>
<feature type="compositionally biased region" description="Pro residues" evidence="4">
    <location>
        <begin position="304"/>
        <end position="313"/>
    </location>
</feature>
<dbReference type="InterPro" id="IPR003380">
    <property type="entry name" value="SKI/SNO/DAC"/>
</dbReference>
<dbReference type="InterPro" id="IPR023216">
    <property type="entry name" value="Tscrpt_reg_SKI_SnoN"/>
</dbReference>
<feature type="region of interest" description="Disordered" evidence="4">
    <location>
        <begin position="127"/>
        <end position="161"/>
    </location>
</feature>
<dbReference type="SMART" id="SM01046">
    <property type="entry name" value="c-SKI_SMAD_bind"/>
    <property type="match status" value="1"/>
</dbReference>
<dbReference type="GO" id="GO:0000122">
    <property type="term" value="P:negative regulation of transcription by RNA polymerase II"/>
    <property type="evidence" value="ECO:0007669"/>
    <property type="project" value="TreeGrafter"/>
</dbReference>
<feature type="compositionally biased region" description="Basic residues" evidence="4">
    <location>
        <begin position="428"/>
        <end position="437"/>
    </location>
</feature>
<evidence type="ECO:0000259" key="5">
    <source>
        <dbReference type="SMART" id="SM01046"/>
    </source>
</evidence>
<dbReference type="GO" id="GO:0030514">
    <property type="term" value="P:negative regulation of BMP signaling pathway"/>
    <property type="evidence" value="ECO:0007669"/>
    <property type="project" value="TreeGrafter"/>
</dbReference>
<dbReference type="SUPFAM" id="SSF46955">
    <property type="entry name" value="Putative DNA-binding domain"/>
    <property type="match status" value="1"/>
</dbReference>
<feature type="compositionally biased region" description="Pro residues" evidence="4">
    <location>
        <begin position="208"/>
        <end position="225"/>
    </location>
</feature>
<feature type="compositionally biased region" description="Low complexity" evidence="4">
    <location>
        <begin position="952"/>
        <end position="968"/>
    </location>
</feature>
<dbReference type="FunCoup" id="A0A7E6DP90">
    <property type="interactions" value="1258"/>
</dbReference>
<name>A0A7E6DP90_9CHIR</name>
<feature type="compositionally biased region" description="Gly residues" evidence="4">
    <location>
        <begin position="438"/>
        <end position="448"/>
    </location>
</feature>
<dbReference type="InterPro" id="IPR009061">
    <property type="entry name" value="DNA-bd_dom_put_sf"/>
</dbReference>
<dbReference type="GO" id="GO:0000981">
    <property type="term" value="F:DNA-binding transcription factor activity, RNA polymerase II-specific"/>
    <property type="evidence" value="ECO:0007669"/>
    <property type="project" value="TreeGrafter"/>
</dbReference>
<dbReference type="PANTHER" id="PTHR10005:SF15">
    <property type="entry name" value="SKI ONCOGENE"/>
    <property type="match status" value="1"/>
</dbReference>
<feature type="compositionally biased region" description="Acidic residues" evidence="4">
    <location>
        <begin position="933"/>
        <end position="944"/>
    </location>
</feature>
<dbReference type="AlphaFoldDB" id="A0A7E6DP90"/>
<dbReference type="KEGG" id="pdic:114497634"/>
<feature type="region of interest" description="Disordered" evidence="4">
    <location>
        <begin position="1167"/>
        <end position="1192"/>
    </location>
</feature>
<feature type="compositionally biased region" description="Low complexity" evidence="4">
    <location>
        <begin position="340"/>
        <end position="360"/>
    </location>
</feature>
<evidence type="ECO:0000256" key="3">
    <source>
        <dbReference type="ARBA" id="ARBA00032146"/>
    </source>
</evidence>
<dbReference type="SUPFAM" id="SSF63763">
    <property type="entry name" value="SAND domain-like"/>
    <property type="match status" value="1"/>
</dbReference>
<dbReference type="FunFam" id="3.10.260.20:FF:000002">
    <property type="entry name" value="SKI-like oncogene a"/>
    <property type="match status" value="1"/>
</dbReference>
<feature type="compositionally biased region" description="Low complexity" evidence="4">
    <location>
        <begin position="20"/>
        <end position="61"/>
    </location>
</feature>
<dbReference type="GO" id="GO:0005667">
    <property type="term" value="C:transcription regulator complex"/>
    <property type="evidence" value="ECO:0007669"/>
    <property type="project" value="TreeGrafter"/>
</dbReference>
<feature type="compositionally biased region" description="Basic and acidic residues" evidence="4">
    <location>
        <begin position="1003"/>
        <end position="1018"/>
    </location>
</feature>
<dbReference type="FunFam" id="3.10.390.10:FF:000002">
    <property type="entry name" value="Putative ski oncogene"/>
    <property type="match status" value="1"/>
</dbReference>
<dbReference type="InterPro" id="IPR047315">
    <property type="entry name" value="DHD_Ski"/>
</dbReference>
<accession>A0A7E6DP90</accession>
<dbReference type="Proteomes" id="UP000504628">
    <property type="component" value="Chromosome 5"/>
</dbReference>
<feature type="compositionally biased region" description="Low complexity" evidence="4">
    <location>
        <begin position="987"/>
        <end position="996"/>
    </location>
</feature>
<feature type="compositionally biased region" description="Gly residues" evidence="4">
    <location>
        <begin position="363"/>
        <end position="378"/>
    </location>
</feature>
<dbReference type="InterPro" id="IPR010919">
    <property type="entry name" value="SAND-like_dom_sf"/>
</dbReference>
<feature type="compositionally biased region" description="Low complexity" evidence="4">
    <location>
        <begin position="255"/>
        <end position="286"/>
    </location>
</feature>
<feature type="compositionally biased region" description="Pro residues" evidence="4">
    <location>
        <begin position="398"/>
        <end position="407"/>
    </location>
</feature>
<evidence type="ECO:0000256" key="4">
    <source>
        <dbReference type="SAM" id="MobiDB-lite"/>
    </source>
</evidence>
<feature type="region of interest" description="Disordered" evidence="4">
    <location>
        <begin position="1"/>
        <end position="61"/>
    </location>
</feature>
<reference evidence="7" key="1">
    <citation type="submission" date="2025-08" db="UniProtKB">
        <authorList>
            <consortium name="RefSeq"/>
        </authorList>
    </citation>
    <scope>IDENTIFICATION</scope>
    <source>
        <tissue evidence="7">Muscle</tissue>
    </source>
</reference>
<feature type="compositionally biased region" description="Low complexity" evidence="4">
    <location>
        <begin position="314"/>
        <end position="324"/>
    </location>
</feature>
<evidence type="ECO:0000313" key="7">
    <source>
        <dbReference type="RefSeq" id="XP_035880996.1"/>
    </source>
</evidence>
<evidence type="ECO:0000313" key="6">
    <source>
        <dbReference type="Proteomes" id="UP000504628"/>
    </source>
</evidence>
<dbReference type="CTD" id="6497"/>